<dbReference type="EMBL" id="JAOPEN010000002">
    <property type="protein sequence ID" value="KAJ4863278.1"/>
    <property type="molecule type" value="Genomic_DNA"/>
</dbReference>
<dbReference type="GeneID" id="80866130"/>
<comment type="caution">
    <text evidence="2">The sequence shown here is derived from an EMBL/GenBank/DDBJ whole genome shotgun (WGS) entry which is preliminary data.</text>
</comment>
<sequence>MEDQLAKALASRLNKQQMQKMLYLNEYFQLGPLLNLARERPLLISGLVETYRRTAAEPVSDYVPNLWMRINLYRRLKDNLRRHELSFVPSMTVFALFMVAPTDVLRSRLDDLERNAQEKNMTEVQEFIEQCSAAVAVIQDFVRAKSRQVGDFGEDNSHLLRSMNLKRDERQCSISRNENPEAVPIFPNTIHSPNLLSMMDTFWGTETAARLSTLIRDPVFLKSPHNMLSLNRQLSWWYQSGRIAFKPLRETDTNSLRIQFHWLKKSKLEPAQLFTDDMDIREVMEAADIPEPDGRGKGINGWGEHHFDSYSGLGMETGQIHWLSEHFEIEPPSFEMLQLLWDLLRVAAICGATKPIYSTDEANGDYDDHYGGYEDSDDDYHNGRRDVGYYDEQYDGGYDVDEMKSQPDMYRDKNYAQLRHWGEGDERQEVEGQEVEGQEVDGLEDLPIEECTFQ</sequence>
<dbReference type="AlphaFoldDB" id="A0A9W9JPG7"/>
<feature type="compositionally biased region" description="Acidic residues" evidence="1">
    <location>
        <begin position="431"/>
        <end position="448"/>
    </location>
</feature>
<accession>A0A9W9JPG7</accession>
<organism evidence="2 3">
    <name type="scientific">Trichoderma breve</name>
    <dbReference type="NCBI Taxonomy" id="2034170"/>
    <lineage>
        <taxon>Eukaryota</taxon>
        <taxon>Fungi</taxon>
        <taxon>Dikarya</taxon>
        <taxon>Ascomycota</taxon>
        <taxon>Pezizomycotina</taxon>
        <taxon>Sordariomycetes</taxon>
        <taxon>Hypocreomycetidae</taxon>
        <taxon>Hypocreales</taxon>
        <taxon>Hypocreaceae</taxon>
        <taxon>Trichoderma</taxon>
    </lineage>
</organism>
<feature type="compositionally biased region" description="Basic and acidic residues" evidence="1">
    <location>
        <begin position="421"/>
        <end position="430"/>
    </location>
</feature>
<protein>
    <recommendedName>
        <fullName evidence="4">HNH nuclease domain-containing protein</fullName>
    </recommendedName>
</protein>
<keyword evidence="3" id="KW-1185">Reference proteome</keyword>
<feature type="compositionally biased region" description="Basic and acidic residues" evidence="1">
    <location>
        <begin position="379"/>
        <end position="388"/>
    </location>
</feature>
<dbReference type="Proteomes" id="UP001140511">
    <property type="component" value="Unassembled WGS sequence"/>
</dbReference>
<feature type="region of interest" description="Disordered" evidence="1">
    <location>
        <begin position="360"/>
        <end position="388"/>
    </location>
</feature>
<dbReference type="RefSeq" id="XP_056032334.1">
    <property type="nucleotide sequence ID" value="XM_056171442.1"/>
</dbReference>
<proteinExistence type="predicted"/>
<evidence type="ECO:0008006" key="4">
    <source>
        <dbReference type="Google" id="ProtNLM"/>
    </source>
</evidence>
<evidence type="ECO:0000313" key="3">
    <source>
        <dbReference type="Proteomes" id="UP001140511"/>
    </source>
</evidence>
<gene>
    <name evidence="2" type="ORF">T069G_04232</name>
</gene>
<name>A0A9W9JPG7_9HYPO</name>
<evidence type="ECO:0000313" key="2">
    <source>
        <dbReference type="EMBL" id="KAJ4863278.1"/>
    </source>
</evidence>
<evidence type="ECO:0000256" key="1">
    <source>
        <dbReference type="SAM" id="MobiDB-lite"/>
    </source>
</evidence>
<feature type="region of interest" description="Disordered" evidence="1">
    <location>
        <begin position="421"/>
        <end position="454"/>
    </location>
</feature>
<reference evidence="2" key="1">
    <citation type="submission" date="2022-09" db="EMBL/GenBank/DDBJ databases">
        <title>Chromosome-level assembly of Trichoderma breve T069, a fungus used in development of biopesticide product.</title>
        <authorList>
            <person name="Lin R."/>
            <person name="Liu T."/>
        </authorList>
    </citation>
    <scope>NUCLEOTIDE SEQUENCE</scope>
    <source>
        <strain evidence="2">T069</strain>
    </source>
</reference>